<organism evidence="6 7">
    <name type="scientific">Kalanchoe fedtschenkoi</name>
    <name type="common">Lavender scallops</name>
    <name type="synonym">South American air plant</name>
    <dbReference type="NCBI Taxonomy" id="63787"/>
    <lineage>
        <taxon>Eukaryota</taxon>
        <taxon>Viridiplantae</taxon>
        <taxon>Streptophyta</taxon>
        <taxon>Embryophyta</taxon>
        <taxon>Tracheophyta</taxon>
        <taxon>Spermatophyta</taxon>
        <taxon>Magnoliopsida</taxon>
        <taxon>eudicotyledons</taxon>
        <taxon>Gunneridae</taxon>
        <taxon>Pentapetalae</taxon>
        <taxon>Saxifragales</taxon>
        <taxon>Crassulaceae</taxon>
        <taxon>Kalanchoe</taxon>
    </lineage>
</organism>
<dbReference type="GO" id="GO:0043565">
    <property type="term" value="F:sequence-specific DNA binding"/>
    <property type="evidence" value="ECO:0007669"/>
    <property type="project" value="InterPro"/>
</dbReference>
<dbReference type="Gramene" id="Kaladp0049s0010.1.v1.1">
    <property type="protein sequence ID" value="Kaladp0049s0010.1.v1.1.CDS.1"/>
    <property type="gene ID" value="Kaladp0049s0010.v1.1"/>
</dbReference>
<dbReference type="AlphaFoldDB" id="A0A7N0ZYP0"/>
<dbReference type="GO" id="GO:0003700">
    <property type="term" value="F:DNA-binding transcription factor activity"/>
    <property type="evidence" value="ECO:0007669"/>
    <property type="project" value="InterPro"/>
</dbReference>
<dbReference type="EnsemblPlants" id="Kaladp0049s0010.1.v1.1">
    <property type="protein sequence ID" value="Kaladp0049s0010.1.v1.1.CDS.1"/>
    <property type="gene ID" value="Kaladp0049s0010.v1.1"/>
</dbReference>
<dbReference type="InterPro" id="IPR000232">
    <property type="entry name" value="HSF_DNA-bd"/>
</dbReference>
<evidence type="ECO:0000313" key="6">
    <source>
        <dbReference type="EnsemblPlants" id="Kaladp0049s0010.1.v1.1.CDS.1"/>
    </source>
</evidence>
<dbReference type="Proteomes" id="UP000594263">
    <property type="component" value="Unplaced"/>
</dbReference>
<dbReference type="InterPro" id="IPR036388">
    <property type="entry name" value="WH-like_DNA-bd_sf"/>
</dbReference>
<evidence type="ECO:0000256" key="1">
    <source>
        <dbReference type="ARBA" id="ARBA00004123"/>
    </source>
</evidence>
<protein>
    <recommendedName>
        <fullName evidence="5">HSF-type DNA-binding domain-containing protein</fullName>
    </recommendedName>
</protein>
<comment type="subcellular location">
    <subcellularLocation>
        <location evidence="1">Nucleus</location>
    </subcellularLocation>
</comment>
<feature type="domain" description="HSF-type DNA-binding" evidence="5">
    <location>
        <begin position="41"/>
        <end position="76"/>
    </location>
</feature>
<evidence type="ECO:0000256" key="3">
    <source>
        <dbReference type="ARBA" id="ARBA00023125"/>
    </source>
</evidence>
<dbReference type="PANTHER" id="PTHR10015:SF427">
    <property type="entry name" value="HEAT SHOCK FACTOR PROTEIN"/>
    <property type="match status" value="1"/>
</dbReference>
<dbReference type="Gene3D" id="1.10.10.10">
    <property type="entry name" value="Winged helix-like DNA-binding domain superfamily/Winged helix DNA-binding domain"/>
    <property type="match status" value="1"/>
</dbReference>
<dbReference type="GO" id="GO:0005634">
    <property type="term" value="C:nucleus"/>
    <property type="evidence" value="ECO:0007669"/>
    <property type="project" value="UniProtKB-SubCell"/>
</dbReference>
<dbReference type="SUPFAM" id="SSF46785">
    <property type="entry name" value="Winged helix' DNA-binding domain"/>
    <property type="match status" value="1"/>
</dbReference>
<dbReference type="PANTHER" id="PTHR10015">
    <property type="entry name" value="HEAT SHOCK TRANSCRIPTION FACTOR"/>
    <property type="match status" value="1"/>
</dbReference>
<keyword evidence="7" id="KW-1185">Reference proteome</keyword>
<proteinExistence type="predicted"/>
<name>A0A7N0ZYP0_KALFE</name>
<evidence type="ECO:0000259" key="5">
    <source>
        <dbReference type="Pfam" id="PF00447"/>
    </source>
</evidence>
<evidence type="ECO:0000313" key="7">
    <source>
        <dbReference type="Proteomes" id="UP000594263"/>
    </source>
</evidence>
<keyword evidence="4" id="KW-0539">Nucleus</keyword>
<dbReference type="InterPro" id="IPR036390">
    <property type="entry name" value="WH_DNA-bd_sf"/>
</dbReference>
<keyword evidence="2" id="KW-0346">Stress response</keyword>
<evidence type="ECO:0000256" key="2">
    <source>
        <dbReference type="ARBA" id="ARBA00023016"/>
    </source>
</evidence>
<reference evidence="6" key="1">
    <citation type="submission" date="2021-01" db="UniProtKB">
        <authorList>
            <consortium name="EnsemblPlants"/>
        </authorList>
    </citation>
    <scope>IDENTIFICATION</scope>
</reference>
<keyword evidence="3" id="KW-0238">DNA-binding</keyword>
<dbReference type="Pfam" id="PF00447">
    <property type="entry name" value="HSF_DNA-bind"/>
    <property type="match status" value="1"/>
</dbReference>
<sequence>MVADVANIGQGIDVVPSCFSQEVILPRPTHEKLREIGVPQFLSKLYEIVDDPNTDYLVQWGFDGQSFVVHDANAFCDYSSQVL</sequence>
<evidence type="ECO:0000256" key="4">
    <source>
        <dbReference type="ARBA" id="ARBA00023242"/>
    </source>
</evidence>
<accession>A0A7N0ZYP0</accession>